<dbReference type="InterPro" id="IPR043502">
    <property type="entry name" value="DNA/RNA_pol_sf"/>
</dbReference>
<dbReference type="Pfam" id="PF00078">
    <property type="entry name" value="RVT_1"/>
    <property type="match status" value="1"/>
</dbReference>
<reference evidence="4" key="3">
    <citation type="submission" date="2025-09" db="UniProtKB">
        <authorList>
            <consortium name="Ensembl"/>
        </authorList>
    </citation>
    <scope>IDENTIFICATION</scope>
</reference>
<dbReference type="eggNOG" id="KOG1075">
    <property type="taxonomic scope" value="Eukaryota"/>
</dbReference>
<reference evidence="4" key="2">
    <citation type="submission" date="2025-08" db="UniProtKB">
        <authorList>
            <consortium name="Ensembl"/>
        </authorList>
    </citation>
    <scope>IDENTIFICATION</scope>
</reference>
<dbReference type="SUPFAM" id="SSF56672">
    <property type="entry name" value="DNA/RNA polymerases"/>
    <property type="match status" value="1"/>
</dbReference>
<dbReference type="Proteomes" id="UP000008672">
    <property type="component" value="Unassembled WGS sequence"/>
</dbReference>
<feature type="chain" id="PRO_5003580431" description="Reverse transcriptase domain-containing protein" evidence="2">
    <location>
        <begin position="20"/>
        <end position="641"/>
    </location>
</feature>
<dbReference type="PANTHER" id="PTHR47027:SF8">
    <property type="entry name" value="RIBONUCLEASE H"/>
    <property type="match status" value="1"/>
</dbReference>
<feature type="coiled-coil region" evidence="1">
    <location>
        <begin position="36"/>
        <end position="63"/>
    </location>
</feature>
<evidence type="ECO:0000259" key="3">
    <source>
        <dbReference type="PROSITE" id="PS50878"/>
    </source>
</evidence>
<keyword evidence="2" id="KW-0732">Signal</keyword>
<proteinExistence type="predicted"/>
<dbReference type="AlphaFoldDB" id="H3B2Y3"/>
<dbReference type="PROSITE" id="PS50878">
    <property type="entry name" value="RT_POL"/>
    <property type="match status" value="1"/>
</dbReference>
<feature type="domain" description="Reverse transcriptase" evidence="3">
    <location>
        <begin position="196"/>
        <end position="468"/>
    </location>
</feature>
<dbReference type="InParanoid" id="H3B2Y3"/>
<feature type="signal peptide" evidence="2">
    <location>
        <begin position="1"/>
        <end position="19"/>
    </location>
</feature>
<sequence>TLMCILKSALLDAASVTLAKSTTKKKKWISEETFSLIKEKRKAKGHKEKYRQLQKKVNKLLRRDREAHLNNICEELEKANSNGNAKKIFQTVQKLTGEFKPRSQLIKDQNGKILTETAEILNRWLKYCEQLYADDSPPTNLHLEIGNEPPPTKAEVEKAIRMIKNGKATGPDGVPVELLKLGGDTVVDVLLKICIDIWKSRKWPKEWTQSTIIPIPKKGDLKECSNYRIISLVSHASKILTWIILSRIQGKVEQELAEEQAGFRPGRGTRDHICSLRIMIERARTWNCPLYLCFINFTKAFDLVLHDQLWTVMLEMGFPSHLVYLLSKLYEEQSSAVHLTRGTTGSAWFRPRRGVRQGCILSPYPFNIIAEMAMRKALEGSQAGFQIGGRKINNLRYTDDIILIATSRAELQDLVERLHQVGKQFSLKINTAKTKVLTTCGDNESLSITIGEQQLETVSHFKYLGSIVREDGKCEQDIKTRLGMARTTLRKMKTLWKNQNISTQTKIRLLVATYGCESWTLTKTLMKKIESCEMVSYRRAMKIPWTVKLTNEEVLQRAHETRNLLTSVTSRKLQYFGHMMRRERLEKDVILGRVPGKRGRGRPKRCWLDDIKDWTGITLQKAVHAAQDQNLWKNIVHVAAN</sequence>
<protein>
    <recommendedName>
        <fullName evidence="3">Reverse transcriptase domain-containing protein</fullName>
    </recommendedName>
</protein>
<dbReference type="EMBL" id="AFYH01119920">
    <property type="status" value="NOT_ANNOTATED_CDS"/>
    <property type="molecule type" value="Genomic_DNA"/>
</dbReference>
<evidence type="ECO:0000256" key="2">
    <source>
        <dbReference type="SAM" id="SignalP"/>
    </source>
</evidence>
<dbReference type="GeneTree" id="ENSGT01150000286929"/>
<evidence type="ECO:0000313" key="4">
    <source>
        <dbReference type="Ensembl" id="ENSLACP00000016254.1"/>
    </source>
</evidence>
<accession>H3B2Y3</accession>
<dbReference type="OMA" id="QSTNIRW"/>
<reference evidence="5" key="1">
    <citation type="submission" date="2011-08" db="EMBL/GenBank/DDBJ databases">
        <title>The draft genome of Latimeria chalumnae.</title>
        <authorList>
            <person name="Di Palma F."/>
            <person name="Alfoldi J."/>
            <person name="Johnson J."/>
            <person name="Berlin A."/>
            <person name="Gnerre S."/>
            <person name="Jaffe D."/>
            <person name="MacCallum I."/>
            <person name="Young S."/>
            <person name="Walker B.J."/>
            <person name="Lander E."/>
            <person name="Lindblad-Toh K."/>
        </authorList>
    </citation>
    <scope>NUCLEOTIDE SEQUENCE [LARGE SCALE GENOMIC DNA]</scope>
    <source>
        <strain evidence="5">Wild caught</strain>
    </source>
</reference>
<dbReference type="InterPro" id="IPR000477">
    <property type="entry name" value="RT_dom"/>
</dbReference>
<evidence type="ECO:0000313" key="5">
    <source>
        <dbReference type="Proteomes" id="UP000008672"/>
    </source>
</evidence>
<dbReference type="STRING" id="7897.ENSLACP00000016254"/>
<organism evidence="4 5">
    <name type="scientific">Latimeria chalumnae</name>
    <name type="common">Coelacanth</name>
    <dbReference type="NCBI Taxonomy" id="7897"/>
    <lineage>
        <taxon>Eukaryota</taxon>
        <taxon>Metazoa</taxon>
        <taxon>Chordata</taxon>
        <taxon>Craniata</taxon>
        <taxon>Vertebrata</taxon>
        <taxon>Euteleostomi</taxon>
        <taxon>Coelacanthiformes</taxon>
        <taxon>Coelacanthidae</taxon>
        <taxon>Latimeria</taxon>
    </lineage>
</organism>
<name>H3B2Y3_LATCH</name>
<keyword evidence="5" id="KW-1185">Reference proteome</keyword>
<dbReference type="HOGENOM" id="CLU_000680_32_6_1"/>
<keyword evidence="1" id="KW-0175">Coiled coil</keyword>
<evidence type="ECO:0000256" key="1">
    <source>
        <dbReference type="SAM" id="Coils"/>
    </source>
</evidence>
<dbReference type="Ensembl" id="ENSLACT00000016368.1">
    <property type="protein sequence ID" value="ENSLACP00000016254.1"/>
    <property type="gene ID" value="ENSLACG00000014320.1"/>
</dbReference>
<dbReference type="PANTHER" id="PTHR47027">
    <property type="entry name" value="REVERSE TRANSCRIPTASE DOMAIN-CONTAINING PROTEIN"/>
    <property type="match status" value="1"/>
</dbReference>
<dbReference type="CDD" id="cd01650">
    <property type="entry name" value="RT_nLTR_like"/>
    <property type="match status" value="1"/>
</dbReference>